<dbReference type="AlphaFoldDB" id="A0A915CBY5"/>
<dbReference type="Gene3D" id="3.30.200.20">
    <property type="entry name" value="Phosphorylase Kinase, domain 1"/>
    <property type="match status" value="1"/>
</dbReference>
<name>A0A915CBY5_PARUN</name>
<dbReference type="InterPro" id="IPR011989">
    <property type="entry name" value="ARM-like"/>
</dbReference>
<feature type="compositionally biased region" description="Acidic residues" evidence="1">
    <location>
        <begin position="626"/>
        <end position="637"/>
    </location>
</feature>
<feature type="compositionally biased region" description="Low complexity" evidence="1">
    <location>
        <begin position="794"/>
        <end position="805"/>
    </location>
</feature>
<dbReference type="SMART" id="SM01349">
    <property type="entry name" value="TOG"/>
    <property type="match status" value="1"/>
</dbReference>
<feature type="region of interest" description="Disordered" evidence="1">
    <location>
        <begin position="785"/>
        <end position="805"/>
    </location>
</feature>
<feature type="compositionally biased region" description="Basic and acidic residues" evidence="1">
    <location>
        <begin position="614"/>
        <end position="625"/>
    </location>
</feature>
<evidence type="ECO:0000313" key="3">
    <source>
        <dbReference type="Proteomes" id="UP000887569"/>
    </source>
</evidence>
<feature type="region of interest" description="Disordered" evidence="1">
    <location>
        <begin position="683"/>
        <end position="702"/>
    </location>
</feature>
<evidence type="ECO:0000259" key="2">
    <source>
        <dbReference type="SMART" id="SM01349"/>
    </source>
</evidence>
<keyword evidence="3" id="KW-1185">Reference proteome</keyword>
<dbReference type="InterPro" id="IPR034085">
    <property type="entry name" value="TOG"/>
</dbReference>
<dbReference type="InterPro" id="IPR016024">
    <property type="entry name" value="ARM-type_fold"/>
</dbReference>
<dbReference type="Gene3D" id="1.10.510.10">
    <property type="entry name" value="Transferase(Phosphotransferase) domain 1"/>
    <property type="match status" value="1"/>
</dbReference>
<dbReference type="WBParaSite" id="PgR123_g013_t01">
    <property type="protein sequence ID" value="PgR123_g013_t01"/>
    <property type="gene ID" value="PgR123_g013"/>
</dbReference>
<proteinExistence type="predicted"/>
<feature type="compositionally biased region" description="Polar residues" evidence="1">
    <location>
        <begin position="566"/>
        <end position="576"/>
    </location>
</feature>
<protein>
    <submittedName>
        <fullName evidence="4">TOG domain-containing protein</fullName>
    </submittedName>
</protein>
<dbReference type="Gene3D" id="1.25.10.10">
    <property type="entry name" value="Leucine-rich Repeat Variant"/>
    <property type="match status" value="1"/>
</dbReference>
<dbReference type="SUPFAM" id="SSF56112">
    <property type="entry name" value="Protein kinase-like (PK-like)"/>
    <property type="match status" value="1"/>
</dbReference>
<dbReference type="PANTHER" id="PTHR12984:SF3">
    <property type="entry name" value="N-TERMINAL KINASE-LIKE PROTEIN"/>
    <property type="match status" value="1"/>
</dbReference>
<organism evidence="3 4">
    <name type="scientific">Parascaris univalens</name>
    <name type="common">Nematode worm</name>
    <dbReference type="NCBI Taxonomy" id="6257"/>
    <lineage>
        <taxon>Eukaryota</taxon>
        <taxon>Metazoa</taxon>
        <taxon>Ecdysozoa</taxon>
        <taxon>Nematoda</taxon>
        <taxon>Chromadorea</taxon>
        <taxon>Rhabditida</taxon>
        <taxon>Spirurina</taxon>
        <taxon>Ascaridomorpha</taxon>
        <taxon>Ascaridoidea</taxon>
        <taxon>Ascarididae</taxon>
        <taxon>Parascaris</taxon>
    </lineage>
</organism>
<reference evidence="4" key="1">
    <citation type="submission" date="2022-11" db="UniProtKB">
        <authorList>
            <consortium name="WormBaseParasite"/>
        </authorList>
    </citation>
    <scope>IDENTIFICATION</scope>
</reference>
<evidence type="ECO:0000313" key="4">
    <source>
        <dbReference type="WBParaSite" id="PgR123_g013_t01"/>
    </source>
</evidence>
<dbReference type="InterPro" id="IPR011009">
    <property type="entry name" value="Kinase-like_dom_sf"/>
</dbReference>
<evidence type="ECO:0000256" key="1">
    <source>
        <dbReference type="SAM" id="MobiDB-lite"/>
    </source>
</evidence>
<dbReference type="SUPFAM" id="SSF48371">
    <property type="entry name" value="ARM repeat"/>
    <property type="match status" value="1"/>
</dbReference>
<dbReference type="PANTHER" id="PTHR12984">
    <property type="entry name" value="SCY1-RELATED S/T PROTEIN KINASE-LIKE"/>
    <property type="match status" value="1"/>
</dbReference>
<feature type="region of interest" description="Disordered" evidence="1">
    <location>
        <begin position="553"/>
        <end position="637"/>
    </location>
</feature>
<feature type="compositionally biased region" description="Basic and acidic residues" evidence="1">
    <location>
        <begin position="717"/>
        <end position="728"/>
    </location>
</feature>
<feature type="compositionally biased region" description="Polar residues" evidence="1">
    <location>
        <begin position="690"/>
        <end position="702"/>
    </location>
</feature>
<dbReference type="InterPro" id="IPR051177">
    <property type="entry name" value="CIK-Related_Protein"/>
</dbReference>
<dbReference type="GO" id="GO:0000226">
    <property type="term" value="P:microtubule cytoskeleton organization"/>
    <property type="evidence" value="ECO:0007669"/>
    <property type="project" value="UniProtKB-ARBA"/>
</dbReference>
<feature type="region of interest" description="Disordered" evidence="1">
    <location>
        <begin position="717"/>
        <end position="736"/>
    </location>
</feature>
<dbReference type="Proteomes" id="UP000887569">
    <property type="component" value="Unplaced"/>
</dbReference>
<feature type="domain" description="TOG" evidence="2">
    <location>
        <begin position="307"/>
        <end position="531"/>
    </location>
</feature>
<sequence length="805" mass="89695">MTSVLSSLFTRDPKAHFAYDLPQTSFHTSKGISMGRSFKKAEPTEKATCFFATLDQYGGGANLKQQAQKLKTMRHPNVLTYLDSIEIENTFYLITESCVPLSVYISKSDFTGTQKEFVVSWGLFQLLSCLKFLHREAKLSHENLRRSIYVTDAGDWKVSGLECATAFTNPRNDLNAVALLMWELFNGFNDGLSKPEAPGKLPQRLRDLYKKTAMPSAARLDTEELLNECRRSGGFFKNRFVDTLLFLEEFQLKDAHDKQAFFTHLKDHLSIFPDDVAKYKILPQLIHSYEYGDAGSHILVPLFKLGRLLDEDEYQRRIVPCLCKLFSSPDRMTRVKLLEKIDEFASHLTPQVVNEKIYGNIASGFLDTNPAVRESTVKAMVSLADKLNNHNLNTDLMKYLAKLQGSDDQPGIRTNTTICLGKIGCYIDPSQRQRILISAFTRALKDPFPPARMAAVLALSATQQYYSLVEVANRVVPALAPLTCDPEKQVRDQSFKALHGFIEKLEKASENPEMIPELEAQVQAGGKSGLLSSDKVPQWASWALKSLSGKFYKGTPPLQSGGGGMQQQKEPQSSRESTPKPPEEPVFAQRAASEKSTISDGWGDLGDEIELEKEEVQSDLEKCEVDANDEDDWSNDWETEKKVSIVTMNKPTASIPSAKTKSHHGVLKLNASSKKPFSDDDLDSLLGITPQPNHSVASQNARTNTASCSFVVKVEKEDPRDGWNDTDTHSTGWDDFTYPATAIGSDGPSAAWDDPNWGKEAIKDNLHSKEARRAELAARNEARRRELAAKRAAKGSAALRLGSHK</sequence>
<accession>A0A915CBY5</accession>